<keyword evidence="3" id="KW-1185">Reference proteome</keyword>
<dbReference type="EMBL" id="JAIWYP010000002">
    <property type="protein sequence ID" value="KAH3871298.1"/>
    <property type="molecule type" value="Genomic_DNA"/>
</dbReference>
<feature type="domain" description="DNA2/NAM7 helicase helicase" evidence="1">
    <location>
        <begin position="14"/>
        <end position="51"/>
    </location>
</feature>
<reference evidence="2" key="2">
    <citation type="submission" date="2020-11" db="EMBL/GenBank/DDBJ databases">
        <authorList>
            <person name="McCartney M.A."/>
            <person name="Auch B."/>
            <person name="Kono T."/>
            <person name="Mallez S."/>
            <person name="Becker A."/>
            <person name="Gohl D.M."/>
            <person name="Silverstein K.A.T."/>
            <person name="Koren S."/>
            <person name="Bechman K.B."/>
            <person name="Herman A."/>
            <person name="Abrahante J.E."/>
            <person name="Garbe J."/>
        </authorList>
    </citation>
    <scope>NUCLEOTIDE SEQUENCE</scope>
    <source>
        <strain evidence="2">Duluth1</strain>
        <tissue evidence="2">Whole animal</tissue>
    </source>
</reference>
<organism evidence="2 3">
    <name type="scientific">Dreissena polymorpha</name>
    <name type="common">Zebra mussel</name>
    <name type="synonym">Mytilus polymorpha</name>
    <dbReference type="NCBI Taxonomy" id="45954"/>
    <lineage>
        <taxon>Eukaryota</taxon>
        <taxon>Metazoa</taxon>
        <taxon>Spiralia</taxon>
        <taxon>Lophotrochozoa</taxon>
        <taxon>Mollusca</taxon>
        <taxon>Bivalvia</taxon>
        <taxon>Autobranchia</taxon>
        <taxon>Heteroconchia</taxon>
        <taxon>Euheterodonta</taxon>
        <taxon>Imparidentia</taxon>
        <taxon>Neoheterodontei</taxon>
        <taxon>Myida</taxon>
        <taxon>Dreissenoidea</taxon>
        <taxon>Dreissenidae</taxon>
        <taxon>Dreissena</taxon>
    </lineage>
</organism>
<dbReference type="Gene3D" id="3.40.50.300">
    <property type="entry name" value="P-loop containing nucleotide triphosphate hydrolases"/>
    <property type="match status" value="1"/>
</dbReference>
<dbReference type="Pfam" id="PF13086">
    <property type="entry name" value="AAA_11"/>
    <property type="match status" value="1"/>
</dbReference>
<dbReference type="GO" id="GO:0004386">
    <property type="term" value="F:helicase activity"/>
    <property type="evidence" value="ECO:0007669"/>
    <property type="project" value="InterPro"/>
</dbReference>
<proteinExistence type="predicted"/>
<dbReference type="Proteomes" id="UP000828390">
    <property type="component" value="Unassembled WGS sequence"/>
</dbReference>
<gene>
    <name evidence="2" type="ORF">DPMN_034495</name>
</gene>
<name>A0A9D4M6Z2_DREPO</name>
<dbReference type="AlphaFoldDB" id="A0A9D4M6Z2"/>
<evidence type="ECO:0000259" key="1">
    <source>
        <dbReference type="Pfam" id="PF13086"/>
    </source>
</evidence>
<sequence length="74" mass="8214">MKCAAYSHMALPPLLIVGPFGTGKTHTLAQCAKHVLLEPHTRILICTHSNRYCVADGTLPFRKQKIQIINTAWS</sequence>
<evidence type="ECO:0000313" key="3">
    <source>
        <dbReference type="Proteomes" id="UP000828390"/>
    </source>
</evidence>
<evidence type="ECO:0000313" key="2">
    <source>
        <dbReference type="EMBL" id="KAH3871298.1"/>
    </source>
</evidence>
<dbReference type="InterPro" id="IPR027417">
    <property type="entry name" value="P-loop_NTPase"/>
</dbReference>
<comment type="caution">
    <text evidence="2">The sequence shown here is derived from an EMBL/GenBank/DDBJ whole genome shotgun (WGS) entry which is preliminary data.</text>
</comment>
<accession>A0A9D4M6Z2</accession>
<reference evidence="2" key="1">
    <citation type="journal article" date="2019" name="bioRxiv">
        <title>The Genome of the Zebra Mussel, Dreissena polymorpha: A Resource for Invasive Species Research.</title>
        <authorList>
            <person name="McCartney M.A."/>
            <person name="Auch B."/>
            <person name="Kono T."/>
            <person name="Mallez S."/>
            <person name="Zhang Y."/>
            <person name="Obille A."/>
            <person name="Becker A."/>
            <person name="Abrahante J.E."/>
            <person name="Garbe J."/>
            <person name="Badalamenti J.P."/>
            <person name="Herman A."/>
            <person name="Mangelson H."/>
            <person name="Liachko I."/>
            <person name="Sullivan S."/>
            <person name="Sone E.D."/>
            <person name="Koren S."/>
            <person name="Silverstein K.A.T."/>
            <person name="Beckman K.B."/>
            <person name="Gohl D.M."/>
        </authorList>
    </citation>
    <scope>NUCLEOTIDE SEQUENCE</scope>
    <source>
        <strain evidence="2">Duluth1</strain>
        <tissue evidence="2">Whole animal</tissue>
    </source>
</reference>
<protein>
    <recommendedName>
        <fullName evidence="1">DNA2/NAM7 helicase helicase domain-containing protein</fullName>
    </recommendedName>
</protein>
<dbReference type="InterPro" id="IPR041677">
    <property type="entry name" value="DNA2/NAM7_AAA_11"/>
</dbReference>
<dbReference type="SUPFAM" id="SSF52540">
    <property type="entry name" value="P-loop containing nucleoside triphosphate hydrolases"/>
    <property type="match status" value="1"/>
</dbReference>